<sequence>MAYTSTIWSRRQLAVAVRDARIARGLTQAELAQRVGVSRPWISRFESGHVENAGFERIMKLFEVLDMRMEVSYETNQSASRTQNDGDSVSADDARSADGARRADGVGLGRFAGSGGFSSAGVGSLKEAVSLKKIPGFDDAQLEKMRKRVDQWMQTQLADNALGVSMERLAESLKLDIARHDESLSEAVRQITQVTIPATAKTSEAQRESNDSQSRSQQ</sequence>
<dbReference type="GO" id="GO:0003677">
    <property type="term" value="F:DNA binding"/>
    <property type="evidence" value="ECO:0007669"/>
    <property type="project" value="InterPro"/>
</dbReference>
<reference evidence="3 4" key="1">
    <citation type="submission" date="2017-07" db="EMBL/GenBank/DDBJ databases">
        <title>Bifidobacterium novel species.</title>
        <authorList>
            <person name="Lugli G.A."/>
            <person name="Milani C."/>
            <person name="Duranti S."/>
            <person name="Mangifesta M."/>
        </authorList>
    </citation>
    <scope>NUCLEOTIDE SEQUENCE [LARGE SCALE GENOMIC DNA]</scope>
    <source>
        <strain evidence="4">Goo31D</strain>
    </source>
</reference>
<dbReference type="InterPro" id="IPR010982">
    <property type="entry name" value="Lambda_DNA-bd_dom_sf"/>
</dbReference>
<dbReference type="Pfam" id="PF01381">
    <property type="entry name" value="HTH_3"/>
    <property type="match status" value="1"/>
</dbReference>
<dbReference type="InterPro" id="IPR001387">
    <property type="entry name" value="Cro/C1-type_HTH"/>
</dbReference>
<dbReference type="SMART" id="SM00530">
    <property type="entry name" value="HTH_XRE"/>
    <property type="match status" value="1"/>
</dbReference>
<dbReference type="Proteomes" id="UP000234935">
    <property type="component" value="Unassembled WGS sequence"/>
</dbReference>
<evidence type="ECO:0000256" key="1">
    <source>
        <dbReference type="SAM" id="MobiDB-lite"/>
    </source>
</evidence>
<name>A0A2N5IY36_9BIFI</name>
<organism evidence="3 4">
    <name type="scientific">Bifidobacterium anseris</name>
    <dbReference type="NCBI Taxonomy" id="2020963"/>
    <lineage>
        <taxon>Bacteria</taxon>
        <taxon>Bacillati</taxon>
        <taxon>Actinomycetota</taxon>
        <taxon>Actinomycetes</taxon>
        <taxon>Bifidobacteriales</taxon>
        <taxon>Bifidobacteriaceae</taxon>
        <taxon>Bifidobacterium</taxon>
    </lineage>
</organism>
<proteinExistence type="predicted"/>
<feature type="region of interest" description="Disordered" evidence="1">
    <location>
        <begin position="75"/>
        <end position="101"/>
    </location>
</feature>
<dbReference type="Gene3D" id="1.10.260.40">
    <property type="entry name" value="lambda repressor-like DNA-binding domains"/>
    <property type="match status" value="1"/>
</dbReference>
<feature type="domain" description="HTH cro/C1-type" evidence="2">
    <location>
        <begin position="17"/>
        <end position="72"/>
    </location>
</feature>
<dbReference type="AlphaFoldDB" id="A0A2N5IY36"/>
<dbReference type="EMBL" id="NMYC01000005">
    <property type="protein sequence ID" value="PLS26871.1"/>
    <property type="molecule type" value="Genomic_DNA"/>
</dbReference>
<comment type="caution">
    <text evidence="3">The sequence shown here is derived from an EMBL/GenBank/DDBJ whole genome shotgun (WGS) entry which is preliminary data.</text>
</comment>
<feature type="region of interest" description="Disordered" evidence="1">
    <location>
        <begin position="195"/>
        <end position="218"/>
    </location>
</feature>
<dbReference type="PROSITE" id="PS50943">
    <property type="entry name" value="HTH_CROC1"/>
    <property type="match status" value="1"/>
</dbReference>
<gene>
    <name evidence="3" type="ORF">CGZ88_1356</name>
</gene>
<feature type="compositionally biased region" description="Basic and acidic residues" evidence="1">
    <location>
        <begin position="92"/>
        <end position="101"/>
    </location>
</feature>
<evidence type="ECO:0000259" key="2">
    <source>
        <dbReference type="PROSITE" id="PS50943"/>
    </source>
</evidence>
<evidence type="ECO:0000313" key="3">
    <source>
        <dbReference type="EMBL" id="PLS26871.1"/>
    </source>
</evidence>
<dbReference type="CDD" id="cd00093">
    <property type="entry name" value="HTH_XRE"/>
    <property type="match status" value="1"/>
</dbReference>
<keyword evidence="4" id="KW-1185">Reference proteome</keyword>
<dbReference type="RefSeq" id="WP_051198433.1">
    <property type="nucleotide sequence ID" value="NZ_NMYC01000005.1"/>
</dbReference>
<evidence type="ECO:0000313" key="4">
    <source>
        <dbReference type="Proteomes" id="UP000234935"/>
    </source>
</evidence>
<dbReference type="SUPFAM" id="SSF47413">
    <property type="entry name" value="lambda repressor-like DNA-binding domains"/>
    <property type="match status" value="1"/>
</dbReference>
<protein>
    <submittedName>
        <fullName evidence="3">XRE family transcriptional regulator</fullName>
    </submittedName>
</protein>
<accession>A0A2N5IY36</accession>